<evidence type="ECO:0000313" key="2">
    <source>
        <dbReference type="Proteomes" id="UP001597353"/>
    </source>
</evidence>
<organism evidence="1 2">
    <name type="scientific">Halodurantibacterium flavum</name>
    <dbReference type="NCBI Taxonomy" id="1382802"/>
    <lineage>
        <taxon>Bacteria</taxon>
        <taxon>Pseudomonadati</taxon>
        <taxon>Pseudomonadota</taxon>
        <taxon>Alphaproteobacteria</taxon>
        <taxon>Rhodobacterales</taxon>
        <taxon>Paracoccaceae</taxon>
        <taxon>Halodurantibacterium</taxon>
    </lineage>
</organism>
<dbReference type="RefSeq" id="WP_390259975.1">
    <property type="nucleotide sequence ID" value="NZ_JBHUGH010000003.1"/>
</dbReference>
<comment type="caution">
    <text evidence="1">The sequence shown here is derived from an EMBL/GenBank/DDBJ whole genome shotgun (WGS) entry which is preliminary data.</text>
</comment>
<accession>A0ABW4S3I0</accession>
<proteinExistence type="predicted"/>
<evidence type="ECO:0000313" key="1">
    <source>
        <dbReference type="EMBL" id="MFD1911658.1"/>
    </source>
</evidence>
<protein>
    <submittedName>
        <fullName evidence="1">Sarcosine oxidase subunit gamma</fullName>
    </submittedName>
</protein>
<keyword evidence="2" id="KW-1185">Reference proteome</keyword>
<reference evidence="2" key="1">
    <citation type="journal article" date="2019" name="Int. J. Syst. Evol. Microbiol.">
        <title>The Global Catalogue of Microorganisms (GCM) 10K type strain sequencing project: providing services to taxonomists for standard genome sequencing and annotation.</title>
        <authorList>
            <consortium name="The Broad Institute Genomics Platform"/>
            <consortium name="The Broad Institute Genome Sequencing Center for Infectious Disease"/>
            <person name="Wu L."/>
            <person name="Ma J."/>
        </authorList>
    </citation>
    <scope>NUCLEOTIDE SEQUENCE [LARGE SCALE GENOMIC DNA]</scope>
    <source>
        <strain evidence="2">CGMCC 4.7242</strain>
    </source>
</reference>
<dbReference type="InterPro" id="IPR027266">
    <property type="entry name" value="TrmE/GcvT-like"/>
</dbReference>
<dbReference type="SUPFAM" id="SSF103025">
    <property type="entry name" value="Folate-binding domain"/>
    <property type="match status" value="1"/>
</dbReference>
<gene>
    <name evidence="1" type="ORF">ACFSGJ_05440</name>
</gene>
<dbReference type="EMBL" id="JBHUGH010000003">
    <property type="protein sequence ID" value="MFD1911658.1"/>
    <property type="molecule type" value="Genomic_DNA"/>
</dbReference>
<name>A0ABW4S3I0_9RHOB</name>
<dbReference type="Gene3D" id="3.30.1360.120">
    <property type="entry name" value="Probable tRNA modification gtpase trme, domain 1"/>
    <property type="match status" value="1"/>
</dbReference>
<sequence length="182" mass="19795">MAELLPSEPLETLLPETIGGCRLALLPQDRLTLIAPYQGRREEVDLALRSCDLGFPAPNRVIEGPGGRAGERIVWWGREAAMLIGTDAPRDMPAAVTDQTDGWRGFRLEGGAHVDVLARLVPVDLRVGVFAPGQAARTLLGHMSVTVVRRDEAGLEFYVMRSMARTAVHEILSAMARVAAYP</sequence>
<dbReference type="Proteomes" id="UP001597353">
    <property type="component" value="Unassembled WGS sequence"/>
</dbReference>